<keyword evidence="2" id="KW-0812">Transmembrane</keyword>
<dbReference type="SMART" id="SM00198">
    <property type="entry name" value="SCP"/>
    <property type="match status" value="1"/>
</dbReference>
<dbReference type="AlphaFoldDB" id="A5DD52"/>
<reference evidence="4 5" key="1">
    <citation type="journal article" date="2009" name="Nature">
        <title>Evolution of pathogenicity and sexual reproduction in eight Candida genomes.</title>
        <authorList>
            <person name="Butler G."/>
            <person name="Rasmussen M.D."/>
            <person name="Lin M.F."/>
            <person name="Santos M.A."/>
            <person name="Sakthikumar S."/>
            <person name="Munro C.A."/>
            <person name="Rheinbay E."/>
            <person name="Grabherr M."/>
            <person name="Forche A."/>
            <person name="Reedy J.L."/>
            <person name="Agrafioti I."/>
            <person name="Arnaud M.B."/>
            <person name="Bates S."/>
            <person name="Brown A.J."/>
            <person name="Brunke S."/>
            <person name="Costanzo M.C."/>
            <person name="Fitzpatrick D.A."/>
            <person name="de Groot P.W."/>
            <person name="Harris D."/>
            <person name="Hoyer L.L."/>
            <person name="Hube B."/>
            <person name="Klis F.M."/>
            <person name="Kodira C."/>
            <person name="Lennard N."/>
            <person name="Logue M.E."/>
            <person name="Martin R."/>
            <person name="Neiman A.M."/>
            <person name="Nikolaou E."/>
            <person name="Quail M.A."/>
            <person name="Quinn J."/>
            <person name="Santos M.C."/>
            <person name="Schmitzberger F.F."/>
            <person name="Sherlock G."/>
            <person name="Shah P."/>
            <person name="Silverstein K.A."/>
            <person name="Skrzypek M.S."/>
            <person name="Soll D."/>
            <person name="Staggs R."/>
            <person name="Stansfield I."/>
            <person name="Stumpf M.P."/>
            <person name="Sudbery P.E."/>
            <person name="Srikantha T."/>
            <person name="Zeng Q."/>
            <person name="Berman J."/>
            <person name="Berriman M."/>
            <person name="Heitman J."/>
            <person name="Gow N.A."/>
            <person name="Lorenz M.C."/>
            <person name="Birren B.W."/>
            <person name="Kellis M."/>
            <person name="Cuomo C.A."/>
        </authorList>
    </citation>
    <scope>NUCLEOTIDE SEQUENCE [LARGE SCALE GENOMIC DNA]</scope>
    <source>
        <strain evidence="5">ATCC 6260 / CBS 566 / DSM 6381 / JCM 1539 / NBRC 10279 / NRRL Y-324</strain>
    </source>
</reference>
<organism evidence="4 5">
    <name type="scientific">Meyerozyma guilliermondii (strain ATCC 6260 / CBS 566 / DSM 6381 / JCM 1539 / NBRC 10279 / NRRL Y-324)</name>
    <name type="common">Yeast</name>
    <name type="synonym">Candida guilliermondii</name>
    <dbReference type="NCBI Taxonomy" id="294746"/>
    <lineage>
        <taxon>Eukaryota</taxon>
        <taxon>Fungi</taxon>
        <taxon>Dikarya</taxon>
        <taxon>Ascomycota</taxon>
        <taxon>Saccharomycotina</taxon>
        <taxon>Pichiomycetes</taxon>
        <taxon>Debaryomycetaceae</taxon>
        <taxon>Meyerozyma</taxon>
    </lineage>
</organism>
<name>A5DD52_PICGU</name>
<dbReference type="GO" id="GO:0005576">
    <property type="term" value="C:extracellular region"/>
    <property type="evidence" value="ECO:0007669"/>
    <property type="project" value="InterPro"/>
</dbReference>
<accession>A5DD52</accession>
<dbReference type="PRINTS" id="PR00837">
    <property type="entry name" value="V5TPXLIKE"/>
</dbReference>
<dbReference type="InterPro" id="IPR035940">
    <property type="entry name" value="CAP_sf"/>
</dbReference>
<dbReference type="STRING" id="294746.A5DD52"/>
<dbReference type="eggNOG" id="KOG3017">
    <property type="taxonomic scope" value="Eukaryota"/>
</dbReference>
<dbReference type="InParanoid" id="A5DD52"/>
<dbReference type="PANTHER" id="PTHR10334">
    <property type="entry name" value="CYSTEINE-RICH SECRETORY PROTEIN-RELATED"/>
    <property type="match status" value="1"/>
</dbReference>
<dbReference type="PROSITE" id="PS01009">
    <property type="entry name" value="CRISP_1"/>
    <property type="match status" value="1"/>
</dbReference>
<dbReference type="HOGENOM" id="CLU_035730_9_2_1"/>
<dbReference type="InterPro" id="IPR018244">
    <property type="entry name" value="Allrgn_V5/Tpx1_CS"/>
</dbReference>
<evidence type="ECO:0000313" key="5">
    <source>
        <dbReference type="Proteomes" id="UP000001997"/>
    </source>
</evidence>
<dbReference type="Gene3D" id="3.40.33.10">
    <property type="entry name" value="CAP"/>
    <property type="match status" value="1"/>
</dbReference>
<keyword evidence="2" id="KW-0472">Membrane</keyword>
<keyword evidence="5" id="KW-1185">Reference proteome</keyword>
<dbReference type="SUPFAM" id="SSF55797">
    <property type="entry name" value="PR-1-like"/>
    <property type="match status" value="1"/>
</dbReference>
<feature type="region of interest" description="Disordered" evidence="1">
    <location>
        <begin position="41"/>
        <end position="80"/>
    </location>
</feature>
<dbReference type="VEuPathDB" id="FungiDB:PGUG_00027"/>
<evidence type="ECO:0000256" key="2">
    <source>
        <dbReference type="SAM" id="Phobius"/>
    </source>
</evidence>
<gene>
    <name evidence="4" type="ORF">PGUG_00027</name>
</gene>
<dbReference type="RefSeq" id="XP_001486650.2">
    <property type="nucleotide sequence ID" value="XM_001486600.1"/>
</dbReference>
<dbReference type="CDD" id="cd05384">
    <property type="entry name" value="CAP_PRY1-like"/>
    <property type="match status" value="1"/>
</dbReference>
<keyword evidence="2" id="KW-1133">Transmembrane helix</keyword>
<dbReference type="OrthoDB" id="337038at2759"/>
<evidence type="ECO:0000256" key="1">
    <source>
        <dbReference type="SAM" id="MobiDB-lite"/>
    </source>
</evidence>
<dbReference type="OMA" id="WRTINIV"/>
<proteinExistence type="predicted"/>
<dbReference type="InterPro" id="IPR014044">
    <property type="entry name" value="CAP_dom"/>
</dbReference>
<dbReference type="KEGG" id="pgu:PGUG_00027"/>
<dbReference type="EMBL" id="CH408155">
    <property type="protein sequence ID" value="EDK35929.2"/>
    <property type="molecule type" value="Genomic_DNA"/>
</dbReference>
<dbReference type="InterPro" id="IPR001283">
    <property type="entry name" value="CRISP-related"/>
</dbReference>
<evidence type="ECO:0000259" key="3">
    <source>
        <dbReference type="SMART" id="SM00198"/>
    </source>
</evidence>
<feature type="domain" description="SCP" evidence="3">
    <location>
        <begin position="85"/>
        <end position="217"/>
    </location>
</feature>
<feature type="transmembrane region" description="Helical" evidence="2">
    <location>
        <begin position="12"/>
        <end position="34"/>
    </location>
</feature>
<dbReference type="Proteomes" id="UP000001997">
    <property type="component" value="Unassembled WGS sequence"/>
</dbReference>
<dbReference type="Pfam" id="PF00188">
    <property type="entry name" value="CAP"/>
    <property type="match status" value="1"/>
</dbReference>
<dbReference type="GeneID" id="5129497"/>
<evidence type="ECO:0000313" key="4">
    <source>
        <dbReference type="EMBL" id="EDK35929.2"/>
    </source>
</evidence>
<sequence>MRHQGGGSGTFWIVALVLLASLIAIVVPLSIHFVNLNSSNDSFDNSPSSSSATSTSTFADSSTQSSQSSPSTTFSRTSSIPSGELNQLEFDSLTEHNNKRALHGVGNLTWNWELAQFAADYAASALDCNNLQLIHSGGPYGENLAAGYEGGFRPVDVWYDEISLYDYDNPGFAEETGHFTQVIWNATNEVGCAYVDCHNQWSQYTICEYRPAGNIVGSTDAQTRQLFNENVPRPLS</sequence>
<protein>
    <recommendedName>
        <fullName evidence="3">SCP domain-containing protein</fullName>
    </recommendedName>
</protein>